<gene>
    <name evidence="1" type="ORF">M747DRAFT_319739</name>
</gene>
<protein>
    <submittedName>
        <fullName evidence="1">Uncharacterized protein</fullName>
    </submittedName>
</protein>
<proteinExistence type="predicted"/>
<organism evidence="1 2">
    <name type="scientific">Aspergillus niger ATCC 13496</name>
    <dbReference type="NCBI Taxonomy" id="1353008"/>
    <lineage>
        <taxon>Eukaryota</taxon>
        <taxon>Fungi</taxon>
        <taxon>Dikarya</taxon>
        <taxon>Ascomycota</taxon>
        <taxon>Pezizomycotina</taxon>
        <taxon>Eurotiomycetes</taxon>
        <taxon>Eurotiomycetidae</taxon>
        <taxon>Eurotiales</taxon>
        <taxon>Aspergillaceae</taxon>
        <taxon>Aspergillus</taxon>
        <taxon>Aspergillus subgen. Circumdati</taxon>
    </lineage>
</organism>
<dbReference type="Proteomes" id="UP000253845">
    <property type="component" value="Unassembled WGS sequence"/>
</dbReference>
<accession>A0A370BF73</accession>
<dbReference type="VEuPathDB" id="FungiDB:M747DRAFT_319739"/>
<sequence length="191" mass="20985">MGMNGPDTARVSAPNAIRKPVRSKPKRTVIVLHLFRYESLAKVYPTRTGRELQLDARIYATSWRLVTVVLNSAGNYSNCQRKLEQCSTVVSRDLQYEPQKITSASCLSGAKPSSLRTLWMQIGNTGNGNFIGQPESYSNHVILSPSNRKASSAAGDCGQRDNECHKFHISSRQVVSKAGLFQRTGGQCLPG</sequence>
<evidence type="ECO:0000313" key="1">
    <source>
        <dbReference type="EMBL" id="RDH14193.1"/>
    </source>
</evidence>
<name>A0A370BF73_ASPNG</name>
<dbReference type="EMBL" id="KZ851976">
    <property type="protein sequence ID" value="RDH14193.1"/>
    <property type="molecule type" value="Genomic_DNA"/>
</dbReference>
<evidence type="ECO:0000313" key="2">
    <source>
        <dbReference type="Proteomes" id="UP000253845"/>
    </source>
</evidence>
<reference evidence="1 2" key="1">
    <citation type="submission" date="2018-07" db="EMBL/GenBank/DDBJ databases">
        <title>Section-level genome sequencing of Aspergillus section Nigri to investigate inter- and intra-species variation.</title>
        <authorList>
            <consortium name="DOE Joint Genome Institute"/>
            <person name="Vesth T.C."/>
            <person name="Nybo J.L."/>
            <person name="Theobald S."/>
            <person name="Frisvad J.C."/>
            <person name="Larsen T.O."/>
            <person name="Nielsen K.F."/>
            <person name="Hoof J.B."/>
            <person name="Brandl J."/>
            <person name="Salamov A."/>
            <person name="Riley R."/>
            <person name="Gladden J.M."/>
            <person name="Phatale P."/>
            <person name="Nielsen M.T."/>
            <person name="Lyhne E.K."/>
            <person name="Kogle M.E."/>
            <person name="Strasser K."/>
            <person name="McDonnell E."/>
            <person name="Barry K."/>
            <person name="Clum A."/>
            <person name="Chen C."/>
            <person name="Nolan M."/>
            <person name="Sandor L."/>
            <person name="Kuo A."/>
            <person name="Lipzen A."/>
            <person name="Hainaut M."/>
            <person name="Drula E."/>
            <person name="Tsang A."/>
            <person name="Magnuson J.K."/>
            <person name="Henrissat B."/>
            <person name="Wiebenga A."/>
            <person name="Simmons B.A."/>
            <person name="Makela M.R."/>
            <person name="De vries R.P."/>
            <person name="Grigoriev I.V."/>
            <person name="Mortensen U.H."/>
            <person name="Baker S.E."/>
            <person name="Andersen M.R."/>
        </authorList>
    </citation>
    <scope>NUCLEOTIDE SEQUENCE [LARGE SCALE GENOMIC DNA]</scope>
    <source>
        <strain evidence="1 2">ATCC 13496</strain>
    </source>
</reference>
<dbReference type="AlphaFoldDB" id="A0A370BF73"/>